<feature type="chain" id="PRO_5045125196" description="EXPERA domain-containing protein" evidence="2">
    <location>
        <begin position="24"/>
        <end position="239"/>
    </location>
</feature>
<feature type="transmembrane region" description="Helical" evidence="1">
    <location>
        <begin position="198"/>
        <end position="216"/>
    </location>
</feature>
<keyword evidence="1" id="KW-1133">Transmembrane helix</keyword>
<evidence type="ECO:0000256" key="1">
    <source>
        <dbReference type="SAM" id="Phobius"/>
    </source>
</evidence>
<sequence>MYVGHFALGLLITSVAPSVPASAAIIGSTWLDLINGLSTMAGINTVAPNLSAGPFLFFDLVFIDWDHSLAMALVLSVVWAFFYSGRGAKAAAVAFVASFAHWLCDLPFHNLDLAAYPYSAAHYGWGWWGRFLTYAWLLEGAFSAVCVAAAYVLFARRGVDISRPAVVCAILFLNLSPWTSPMYYIAQAGHPADYLLHGAGVTLGFAIPGYIIVNMVNNAEDRAVRKDSAPKSPRALKRE</sequence>
<evidence type="ECO:0000256" key="2">
    <source>
        <dbReference type="SAM" id="SignalP"/>
    </source>
</evidence>
<dbReference type="RefSeq" id="XP_069212870.1">
    <property type="nucleotide sequence ID" value="XM_069349326.1"/>
</dbReference>
<keyword evidence="1" id="KW-0812">Transmembrane</keyword>
<feature type="signal peptide" evidence="2">
    <location>
        <begin position="1"/>
        <end position="23"/>
    </location>
</feature>
<dbReference type="EMBL" id="JBBXJM010000001">
    <property type="protein sequence ID" value="KAL1412926.1"/>
    <property type="molecule type" value="Genomic_DNA"/>
</dbReference>
<evidence type="ECO:0000313" key="4">
    <source>
        <dbReference type="Proteomes" id="UP001565368"/>
    </source>
</evidence>
<dbReference type="GeneID" id="95981718"/>
<evidence type="ECO:0000313" key="3">
    <source>
        <dbReference type="EMBL" id="KAL1412926.1"/>
    </source>
</evidence>
<protein>
    <recommendedName>
        <fullName evidence="5">EXPERA domain-containing protein</fullName>
    </recommendedName>
</protein>
<evidence type="ECO:0008006" key="5">
    <source>
        <dbReference type="Google" id="ProtNLM"/>
    </source>
</evidence>
<accession>A0ABR3QDY4</accession>
<keyword evidence="1" id="KW-0472">Membrane</keyword>
<feature type="transmembrane region" description="Helical" evidence="1">
    <location>
        <begin position="90"/>
        <end position="111"/>
    </location>
</feature>
<proteinExistence type="predicted"/>
<feature type="transmembrane region" description="Helical" evidence="1">
    <location>
        <begin position="166"/>
        <end position="186"/>
    </location>
</feature>
<feature type="transmembrane region" description="Helical" evidence="1">
    <location>
        <begin position="131"/>
        <end position="154"/>
    </location>
</feature>
<feature type="transmembrane region" description="Helical" evidence="1">
    <location>
        <begin position="65"/>
        <end position="83"/>
    </location>
</feature>
<keyword evidence="2" id="KW-0732">Signal</keyword>
<comment type="caution">
    <text evidence="3">The sequence shown here is derived from an EMBL/GenBank/DDBJ whole genome shotgun (WGS) entry which is preliminary data.</text>
</comment>
<keyword evidence="4" id="KW-1185">Reference proteome</keyword>
<dbReference type="Proteomes" id="UP001565368">
    <property type="component" value="Unassembled WGS sequence"/>
</dbReference>
<gene>
    <name evidence="3" type="ORF">Q8F55_000675</name>
</gene>
<name>A0ABR3QDY4_9TREE</name>
<organism evidence="3 4">
    <name type="scientific">Vanrija albida</name>
    <dbReference type="NCBI Taxonomy" id="181172"/>
    <lineage>
        <taxon>Eukaryota</taxon>
        <taxon>Fungi</taxon>
        <taxon>Dikarya</taxon>
        <taxon>Basidiomycota</taxon>
        <taxon>Agaricomycotina</taxon>
        <taxon>Tremellomycetes</taxon>
        <taxon>Trichosporonales</taxon>
        <taxon>Trichosporonaceae</taxon>
        <taxon>Vanrija</taxon>
    </lineage>
</organism>
<reference evidence="3 4" key="1">
    <citation type="submission" date="2023-08" db="EMBL/GenBank/DDBJ databases">
        <title>Annotated Genome Sequence of Vanrija albida AlHP1.</title>
        <authorList>
            <person name="Herzog R."/>
        </authorList>
    </citation>
    <scope>NUCLEOTIDE SEQUENCE [LARGE SCALE GENOMIC DNA]</scope>
    <source>
        <strain evidence="3 4">AlHP1</strain>
    </source>
</reference>